<dbReference type="GO" id="GO:0046872">
    <property type="term" value="F:metal ion binding"/>
    <property type="evidence" value="ECO:0007669"/>
    <property type="project" value="UniProtKB-KW"/>
</dbReference>
<dbReference type="SUPFAM" id="SSF142695">
    <property type="entry name" value="RibA-like"/>
    <property type="match status" value="1"/>
</dbReference>
<keyword evidence="9" id="KW-0547">Nucleotide-binding</keyword>
<evidence type="ECO:0000256" key="8">
    <source>
        <dbReference type="ARBA" id="ARBA00022723"/>
    </source>
</evidence>
<dbReference type="Pfam" id="PF00925">
    <property type="entry name" value="GTP_cyclohydro2"/>
    <property type="match status" value="1"/>
</dbReference>
<evidence type="ECO:0000259" key="20">
    <source>
        <dbReference type="Pfam" id="PF00925"/>
    </source>
</evidence>
<dbReference type="GO" id="GO:0005829">
    <property type="term" value="C:cytosol"/>
    <property type="evidence" value="ECO:0007669"/>
    <property type="project" value="TreeGrafter"/>
</dbReference>
<gene>
    <name evidence="21" type="ORF">KFE25_013736</name>
</gene>
<dbReference type="NCBIfam" id="TIGR00505">
    <property type="entry name" value="ribA"/>
    <property type="match status" value="1"/>
</dbReference>
<dbReference type="Gene3D" id="3.40.50.10990">
    <property type="entry name" value="GTP cyclohydrolase II"/>
    <property type="match status" value="1"/>
</dbReference>
<dbReference type="Proteomes" id="UP000751190">
    <property type="component" value="Unassembled WGS sequence"/>
</dbReference>
<name>A0A8J6CIC4_DIALT</name>
<comment type="cofactor">
    <cofactor evidence="3">
        <name>Zn(2+)</name>
        <dbReference type="ChEBI" id="CHEBI:29105"/>
    </cofactor>
</comment>
<evidence type="ECO:0000256" key="14">
    <source>
        <dbReference type="ARBA" id="ARBA00023211"/>
    </source>
</evidence>
<comment type="similarity">
    <text evidence="6">In the N-terminal section; belongs to the DHBP synthase family.</text>
</comment>
<evidence type="ECO:0000256" key="16">
    <source>
        <dbReference type="ARBA" id="ARBA00023268"/>
    </source>
</evidence>
<evidence type="ECO:0000256" key="13">
    <source>
        <dbReference type="ARBA" id="ARBA00023134"/>
    </source>
</evidence>
<feature type="chain" id="PRO_5035307907" description="GTP cyclohydrolase II domain-containing protein" evidence="19">
    <location>
        <begin position="31"/>
        <end position="560"/>
    </location>
</feature>
<reference evidence="21" key="1">
    <citation type="submission" date="2021-05" db="EMBL/GenBank/DDBJ databases">
        <title>The genome of the haptophyte Pavlova lutheri (Diacronema luteri, Pavlovales) - a model for lipid biosynthesis in eukaryotic algae.</title>
        <authorList>
            <person name="Hulatt C.J."/>
            <person name="Posewitz M.C."/>
        </authorList>
    </citation>
    <scope>NUCLEOTIDE SEQUENCE</scope>
    <source>
        <strain evidence="21">NIVA-4/92</strain>
    </source>
</reference>
<evidence type="ECO:0000256" key="19">
    <source>
        <dbReference type="SAM" id="SignalP"/>
    </source>
</evidence>
<evidence type="ECO:0000256" key="17">
    <source>
        <dbReference type="ARBA" id="ARBA00049295"/>
    </source>
</evidence>
<dbReference type="HAMAP" id="MF_00179">
    <property type="entry name" value="RibA"/>
    <property type="match status" value="1"/>
</dbReference>
<comment type="caution">
    <text evidence="21">The sequence shown here is derived from an EMBL/GenBank/DDBJ whole genome shotgun (WGS) entry which is preliminary data.</text>
</comment>
<dbReference type="InterPro" id="IPR036144">
    <property type="entry name" value="RibA-like_sf"/>
</dbReference>
<dbReference type="GO" id="GO:0005525">
    <property type="term" value="F:GTP binding"/>
    <property type="evidence" value="ECO:0007669"/>
    <property type="project" value="UniProtKB-KW"/>
</dbReference>
<comment type="cofactor">
    <cofactor evidence="1">
        <name>Mn(2+)</name>
        <dbReference type="ChEBI" id="CHEBI:29035"/>
    </cofactor>
</comment>
<dbReference type="GO" id="GO:0008686">
    <property type="term" value="F:3,4-dihydroxy-2-butanone-4-phosphate synthase activity"/>
    <property type="evidence" value="ECO:0007669"/>
    <property type="project" value="InterPro"/>
</dbReference>
<evidence type="ECO:0000256" key="9">
    <source>
        <dbReference type="ARBA" id="ARBA00022741"/>
    </source>
</evidence>
<keyword evidence="19" id="KW-0732">Signal</keyword>
<evidence type="ECO:0000256" key="11">
    <source>
        <dbReference type="ARBA" id="ARBA00022833"/>
    </source>
</evidence>
<dbReference type="CDD" id="cd00641">
    <property type="entry name" value="GTP_cyclohydro2"/>
    <property type="match status" value="1"/>
</dbReference>
<keyword evidence="15" id="KW-0456">Lyase</keyword>
<dbReference type="UniPathway" id="UPA00275">
    <property type="reaction ID" value="UER00400"/>
</dbReference>
<dbReference type="InterPro" id="IPR000926">
    <property type="entry name" value="RibA"/>
</dbReference>
<proteinExistence type="inferred from homology"/>
<keyword evidence="11" id="KW-0862">Zinc</keyword>
<comment type="catalytic activity">
    <reaction evidence="17">
        <text>GTP + 4 H2O = 2,5-diamino-6-hydroxy-4-(5-phosphoribosylamino)-pyrimidine + formate + 2 phosphate + 3 H(+)</text>
        <dbReference type="Rhea" id="RHEA:23704"/>
        <dbReference type="ChEBI" id="CHEBI:15377"/>
        <dbReference type="ChEBI" id="CHEBI:15378"/>
        <dbReference type="ChEBI" id="CHEBI:15740"/>
        <dbReference type="ChEBI" id="CHEBI:37565"/>
        <dbReference type="ChEBI" id="CHEBI:43474"/>
        <dbReference type="ChEBI" id="CHEBI:58614"/>
        <dbReference type="EC" id="3.5.4.25"/>
    </reaction>
</comment>
<dbReference type="NCBIfam" id="TIGR00506">
    <property type="entry name" value="ribB"/>
    <property type="match status" value="1"/>
</dbReference>
<keyword evidence="8" id="KW-0479">Metal-binding</keyword>
<feature type="compositionally biased region" description="Low complexity" evidence="18">
    <location>
        <begin position="30"/>
        <end position="44"/>
    </location>
</feature>
<comment type="cofactor">
    <cofactor evidence="2">
        <name>Mg(2+)</name>
        <dbReference type="ChEBI" id="CHEBI:18420"/>
    </cofactor>
</comment>
<sequence length="560" mass="59675">MRRRCPLAAWAWPLACALLLLRLPADEAVAQGRPPTRAGAARAARPQRRRATRLPATGEQLGADVAARTSRGAGFGEQSVVDALAAMRRGEMVIVTDDETRENEGDLIIAAEHASAESIAFMVRHTSGVLCVGMDSERIDALQLPQMVSTNEDPKMTAFTVSVDARTGTTTGISAADRAETLRQLARASSTADDFQRPGHIFPLRARKHGVLARQGHTEAAVDLCRLAGLAPAGVLCEIVSADGQSMARMPELLAFGKEHNLVVTTITDLVAYRLRHDTIIEQIGPPARMPTKFGGFEAHAFRSLTDNIEHIALCKGGPWNGTDGEPLLVRVHSECCTGDVFGSLRCDCGTQLEAALRTIESEGRGVLLYLRGQEGRGIGLGHKIRAYALQDVGRDTVQANVDLGLPVDSRDYGVGAQILRTLGVTSMRLMTNNPAKYSGLSGYGLSIAERVPCVTAVNSENVKYLRTKQQKMGHWLPAGFDDVFNELQAVGTPDATVIVDGAEPAAAPYTEASLEEQLAAATAEVARLRALMKATAAVNAVGVANGRANPPGSEATLPR</sequence>
<keyword evidence="22" id="KW-1185">Reference proteome</keyword>
<dbReference type="FunFam" id="3.40.50.10990:FF:000001">
    <property type="entry name" value="Riboflavin biosynthesis protein RibBA"/>
    <property type="match status" value="1"/>
</dbReference>
<dbReference type="Gene3D" id="3.90.870.10">
    <property type="entry name" value="DHBP synthase"/>
    <property type="match status" value="1"/>
</dbReference>
<dbReference type="InterPro" id="IPR016299">
    <property type="entry name" value="Riboflavin_synth_RibBA"/>
</dbReference>
<dbReference type="OrthoDB" id="2913at2759"/>
<dbReference type="GO" id="GO:0003935">
    <property type="term" value="F:GTP cyclohydrolase II activity"/>
    <property type="evidence" value="ECO:0007669"/>
    <property type="project" value="UniProtKB-EC"/>
</dbReference>
<evidence type="ECO:0000256" key="12">
    <source>
        <dbReference type="ARBA" id="ARBA00022842"/>
    </source>
</evidence>
<dbReference type="OMA" id="ECRGLIC"/>
<dbReference type="SUPFAM" id="SSF55821">
    <property type="entry name" value="YrdC/RibB"/>
    <property type="match status" value="1"/>
</dbReference>
<evidence type="ECO:0000256" key="10">
    <source>
        <dbReference type="ARBA" id="ARBA00022801"/>
    </source>
</evidence>
<keyword evidence="14" id="KW-0464">Manganese</keyword>
<evidence type="ECO:0000256" key="1">
    <source>
        <dbReference type="ARBA" id="ARBA00001936"/>
    </source>
</evidence>
<evidence type="ECO:0000256" key="15">
    <source>
        <dbReference type="ARBA" id="ARBA00023239"/>
    </source>
</evidence>
<dbReference type="PANTHER" id="PTHR21327:SF18">
    <property type="entry name" value="3,4-DIHYDROXY-2-BUTANONE 4-PHOSPHATE SYNTHASE"/>
    <property type="match status" value="1"/>
</dbReference>
<evidence type="ECO:0000313" key="21">
    <source>
        <dbReference type="EMBL" id="KAG8468653.1"/>
    </source>
</evidence>
<dbReference type="EMBL" id="JAGTXO010000004">
    <property type="protein sequence ID" value="KAG8468653.1"/>
    <property type="molecule type" value="Genomic_DNA"/>
</dbReference>
<dbReference type="NCBIfam" id="NF006803">
    <property type="entry name" value="PRK09311.1"/>
    <property type="match status" value="1"/>
</dbReference>
<dbReference type="Pfam" id="PF00926">
    <property type="entry name" value="DHBP_synthase"/>
    <property type="match status" value="1"/>
</dbReference>
<keyword evidence="10" id="KW-0378">Hydrolase</keyword>
<protein>
    <recommendedName>
        <fullName evidence="20">GTP cyclohydrolase II domain-containing protein</fullName>
    </recommendedName>
</protein>
<evidence type="ECO:0000256" key="5">
    <source>
        <dbReference type="ARBA" id="ARBA00004904"/>
    </source>
</evidence>
<organism evidence="21 22">
    <name type="scientific">Diacronema lutheri</name>
    <name type="common">Unicellular marine alga</name>
    <name type="synonym">Monochrysis lutheri</name>
    <dbReference type="NCBI Taxonomy" id="2081491"/>
    <lineage>
        <taxon>Eukaryota</taxon>
        <taxon>Haptista</taxon>
        <taxon>Haptophyta</taxon>
        <taxon>Pavlovophyceae</taxon>
        <taxon>Pavlovales</taxon>
        <taxon>Pavlovaceae</taxon>
        <taxon>Diacronema</taxon>
    </lineage>
</organism>
<keyword evidence="13" id="KW-0342">GTP-binding</keyword>
<dbReference type="PANTHER" id="PTHR21327">
    <property type="entry name" value="GTP CYCLOHYDROLASE II-RELATED"/>
    <property type="match status" value="1"/>
</dbReference>
<feature type="domain" description="GTP cyclohydrolase II" evidence="20">
    <location>
        <begin position="288"/>
        <end position="453"/>
    </location>
</feature>
<evidence type="ECO:0000256" key="6">
    <source>
        <dbReference type="ARBA" id="ARBA00005520"/>
    </source>
</evidence>
<evidence type="ECO:0000256" key="3">
    <source>
        <dbReference type="ARBA" id="ARBA00001947"/>
    </source>
</evidence>
<evidence type="ECO:0000256" key="2">
    <source>
        <dbReference type="ARBA" id="ARBA00001946"/>
    </source>
</evidence>
<dbReference type="HAMAP" id="MF_01283">
    <property type="entry name" value="RibBA"/>
    <property type="match status" value="1"/>
</dbReference>
<dbReference type="InterPro" id="IPR000422">
    <property type="entry name" value="DHBP_synthase_RibB"/>
</dbReference>
<evidence type="ECO:0000313" key="22">
    <source>
        <dbReference type="Proteomes" id="UP000751190"/>
    </source>
</evidence>
<feature type="signal peptide" evidence="19">
    <location>
        <begin position="1"/>
        <end position="30"/>
    </location>
</feature>
<accession>A0A8J6CIC4</accession>
<keyword evidence="12" id="KW-0460">Magnesium</keyword>
<comment type="pathway">
    <text evidence="5">Cofactor biosynthesis; riboflavin biosynthesis; 2-hydroxy-3-oxobutyl phosphate from D-ribulose 5-phosphate: step 1/1.</text>
</comment>
<dbReference type="NCBIfam" id="NF001591">
    <property type="entry name" value="PRK00393.1"/>
    <property type="match status" value="1"/>
</dbReference>
<dbReference type="FunFam" id="3.90.870.10:FF:000001">
    <property type="entry name" value="Riboflavin biosynthesis protein RibBA"/>
    <property type="match status" value="1"/>
</dbReference>
<keyword evidence="7" id="KW-0686">Riboflavin biosynthesis</keyword>
<keyword evidence="16" id="KW-0511">Multifunctional enzyme</keyword>
<evidence type="ECO:0000256" key="7">
    <source>
        <dbReference type="ARBA" id="ARBA00022619"/>
    </source>
</evidence>
<feature type="region of interest" description="Disordered" evidence="18">
    <location>
        <begin position="30"/>
        <end position="57"/>
    </location>
</feature>
<evidence type="ECO:0000256" key="18">
    <source>
        <dbReference type="SAM" id="MobiDB-lite"/>
    </source>
</evidence>
<comment type="pathway">
    <text evidence="4">Cofactor biosynthesis; riboflavin biosynthesis; 5-amino-6-(D-ribitylamino)uracil from GTP: step 1/4.</text>
</comment>
<dbReference type="GO" id="GO:0009231">
    <property type="term" value="P:riboflavin biosynthetic process"/>
    <property type="evidence" value="ECO:0007669"/>
    <property type="project" value="UniProtKB-UniPathway"/>
</dbReference>
<dbReference type="AlphaFoldDB" id="A0A8J6CIC4"/>
<dbReference type="InterPro" id="IPR032677">
    <property type="entry name" value="GTP_cyclohydro_II"/>
</dbReference>
<dbReference type="HAMAP" id="MF_00180">
    <property type="entry name" value="RibB"/>
    <property type="match status" value="1"/>
</dbReference>
<dbReference type="InterPro" id="IPR017945">
    <property type="entry name" value="DHBP_synth_RibB-like_a/b_dom"/>
</dbReference>
<evidence type="ECO:0000256" key="4">
    <source>
        <dbReference type="ARBA" id="ARBA00004853"/>
    </source>
</evidence>